<name>A0A2C6KIG7_9APIC</name>
<dbReference type="GeneID" id="94433324"/>
<evidence type="ECO:0000313" key="1">
    <source>
        <dbReference type="EMBL" id="PHJ16183.1"/>
    </source>
</evidence>
<accession>A0A2C6KIG7</accession>
<proteinExistence type="predicted"/>
<protein>
    <submittedName>
        <fullName evidence="1">Uncharacterized protein</fullName>
    </submittedName>
</protein>
<keyword evidence="2" id="KW-1185">Reference proteome</keyword>
<organism evidence="1 2">
    <name type="scientific">Cystoisospora suis</name>
    <dbReference type="NCBI Taxonomy" id="483139"/>
    <lineage>
        <taxon>Eukaryota</taxon>
        <taxon>Sar</taxon>
        <taxon>Alveolata</taxon>
        <taxon>Apicomplexa</taxon>
        <taxon>Conoidasida</taxon>
        <taxon>Coccidia</taxon>
        <taxon>Eucoccidiorida</taxon>
        <taxon>Eimeriorina</taxon>
        <taxon>Sarcocystidae</taxon>
        <taxon>Cystoisospora</taxon>
    </lineage>
</organism>
<comment type="caution">
    <text evidence="1">The sequence shown here is derived from an EMBL/GenBank/DDBJ whole genome shotgun (WGS) entry which is preliminary data.</text>
</comment>
<dbReference type="Proteomes" id="UP000221165">
    <property type="component" value="Unassembled WGS sequence"/>
</dbReference>
<dbReference type="AlphaFoldDB" id="A0A2C6KIG7"/>
<dbReference type="EMBL" id="MIGC01006512">
    <property type="protein sequence ID" value="PHJ16183.1"/>
    <property type="molecule type" value="Genomic_DNA"/>
</dbReference>
<dbReference type="VEuPathDB" id="ToxoDB:CSUI_010006"/>
<reference evidence="1 2" key="1">
    <citation type="journal article" date="2017" name="Int. J. Parasitol.">
        <title>The genome of the protozoan parasite Cystoisospora suis and a reverse vaccinology approach to identify vaccine candidates.</title>
        <authorList>
            <person name="Palmieri N."/>
            <person name="Shrestha A."/>
            <person name="Ruttkowski B."/>
            <person name="Beck T."/>
            <person name="Vogl C."/>
            <person name="Tomley F."/>
            <person name="Blake D.P."/>
            <person name="Joachim A."/>
        </authorList>
    </citation>
    <scope>NUCLEOTIDE SEQUENCE [LARGE SCALE GENOMIC DNA]</scope>
    <source>
        <strain evidence="1 2">Wien I</strain>
    </source>
</reference>
<gene>
    <name evidence="1" type="ORF">CSUI_010006</name>
</gene>
<evidence type="ECO:0000313" key="2">
    <source>
        <dbReference type="Proteomes" id="UP000221165"/>
    </source>
</evidence>
<sequence length="208" mass="22950">MKVASSTATRPSWVSRYPSTDRERASRRLAASKIGTISLSWRFRTVTSASPGTSAPPSWVTTLFTSTMSRPSAPKESKVVCGFTCATRCTYLRRTRRSELLFEKIRERVTGRSSGGICSNTIRKSNKPSPARSSLSATMELLIDGGFTRCLARLYNLDVRTCETCCMMLFLTSEPIWVAKSERKRRILSATALVPCGSLPPSSFCSLP</sequence>
<dbReference type="RefSeq" id="XP_067917913.1">
    <property type="nucleotide sequence ID" value="XM_068070113.1"/>
</dbReference>